<dbReference type="AlphaFoldDB" id="D7KIK3"/>
<gene>
    <name evidence="7" type="ORF">ARALYDRAFT_337334</name>
</gene>
<proteinExistence type="predicted"/>
<evidence type="ECO:0000256" key="3">
    <source>
        <dbReference type="ARBA" id="ARBA00022729"/>
    </source>
</evidence>
<dbReference type="STRING" id="81972.D7KIK3"/>
<keyword evidence="4" id="KW-1133">Transmembrane helix</keyword>
<keyword evidence="3" id="KW-0732">Signal</keyword>
<keyword evidence="5" id="KW-0472">Membrane</keyword>
<dbReference type="InterPro" id="IPR001611">
    <property type="entry name" value="Leu-rich_rpt"/>
</dbReference>
<comment type="subcellular location">
    <subcellularLocation>
        <location evidence="1">Membrane</location>
        <topology evidence="1">Single-pass membrane protein</topology>
    </subcellularLocation>
</comment>
<accession>D7KIK3</accession>
<dbReference type="Gene3D" id="3.80.10.10">
    <property type="entry name" value="Ribonuclease Inhibitor"/>
    <property type="match status" value="1"/>
</dbReference>
<keyword evidence="8" id="KW-1185">Reference proteome</keyword>
<dbReference type="EMBL" id="GL348713">
    <property type="protein sequence ID" value="EFH70593.1"/>
    <property type="molecule type" value="Genomic_DNA"/>
</dbReference>
<evidence type="ECO:0000256" key="4">
    <source>
        <dbReference type="ARBA" id="ARBA00022989"/>
    </source>
</evidence>
<keyword evidence="2" id="KW-0812">Transmembrane</keyword>
<dbReference type="Pfam" id="PF12819">
    <property type="entry name" value="Malectin_like"/>
    <property type="match status" value="1"/>
</dbReference>
<feature type="domain" description="Malectin-like" evidence="6">
    <location>
        <begin position="1"/>
        <end position="106"/>
    </location>
</feature>
<evidence type="ECO:0000313" key="8">
    <source>
        <dbReference type="Proteomes" id="UP000008694"/>
    </source>
</evidence>
<dbReference type="Pfam" id="PF00560">
    <property type="entry name" value="LRR_1"/>
    <property type="match status" value="2"/>
</dbReference>
<dbReference type="HOGENOM" id="CLU_1039545_0_0_1"/>
<organism evidence="8">
    <name type="scientific">Arabidopsis lyrata subsp. lyrata</name>
    <name type="common">Lyre-leaved rock-cress</name>
    <dbReference type="NCBI Taxonomy" id="81972"/>
    <lineage>
        <taxon>Eukaryota</taxon>
        <taxon>Viridiplantae</taxon>
        <taxon>Streptophyta</taxon>
        <taxon>Embryophyta</taxon>
        <taxon>Tracheophyta</taxon>
        <taxon>Spermatophyta</taxon>
        <taxon>Magnoliopsida</taxon>
        <taxon>eudicotyledons</taxon>
        <taxon>Gunneridae</taxon>
        <taxon>Pentapetalae</taxon>
        <taxon>rosids</taxon>
        <taxon>malvids</taxon>
        <taxon>Brassicales</taxon>
        <taxon>Brassicaceae</taxon>
        <taxon>Camelineae</taxon>
        <taxon>Arabidopsis</taxon>
    </lineage>
</organism>
<evidence type="ECO:0000259" key="6">
    <source>
        <dbReference type="Pfam" id="PF12819"/>
    </source>
</evidence>
<dbReference type="PANTHER" id="PTHR45631">
    <property type="entry name" value="OS07G0107800 PROTEIN-RELATED"/>
    <property type="match status" value="1"/>
</dbReference>
<protein>
    <recommendedName>
        <fullName evidence="6">Malectin-like domain-containing protein</fullName>
    </recommendedName>
</protein>
<dbReference type="InterPro" id="IPR032675">
    <property type="entry name" value="LRR_dom_sf"/>
</dbReference>
<reference evidence="8" key="1">
    <citation type="journal article" date="2011" name="Nat. Genet.">
        <title>The Arabidopsis lyrata genome sequence and the basis of rapid genome size change.</title>
        <authorList>
            <person name="Hu T.T."/>
            <person name="Pattyn P."/>
            <person name="Bakker E.G."/>
            <person name="Cao J."/>
            <person name="Cheng J.-F."/>
            <person name="Clark R.M."/>
            <person name="Fahlgren N."/>
            <person name="Fawcett J.A."/>
            <person name="Grimwood J."/>
            <person name="Gundlach H."/>
            <person name="Haberer G."/>
            <person name="Hollister J.D."/>
            <person name="Ossowski S."/>
            <person name="Ottilar R.P."/>
            <person name="Salamov A.A."/>
            <person name="Schneeberger K."/>
            <person name="Spannagl M."/>
            <person name="Wang X."/>
            <person name="Yang L."/>
            <person name="Nasrallah M.E."/>
            <person name="Bergelson J."/>
            <person name="Carrington J.C."/>
            <person name="Gaut B.S."/>
            <person name="Schmutz J."/>
            <person name="Mayer K.F.X."/>
            <person name="Van de Peer Y."/>
            <person name="Grigoriev I.V."/>
            <person name="Nordborg M."/>
            <person name="Weigel D."/>
            <person name="Guo Y.-L."/>
        </authorList>
    </citation>
    <scope>NUCLEOTIDE SEQUENCE [LARGE SCALE GENOMIC DNA]</scope>
    <source>
        <strain evidence="8">cv. MN47</strain>
    </source>
</reference>
<dbReference type="eggNOG" id="ENOG502QQCZ">
    <property type="taxonomic scope" value="Eukaryota"/>
</dbReference>
<dbReference type="InterPro" id="IPR024788">
    <property type="entry name" value="Malectin-like_Carb-bd_dom"/>
</dbReference>
<dbReference type="GO" id="GO:0016020">
    <property type="term" value="C:membrane"/>
    <property type="evidence" value="ECO:0007669"/>
    <property type="project" value="UniProtKB-SubCell"/>
</dbReference>
<evidence type="ECO:0000313" key="7">
    <source>
        <dbReference type="EMBL" id="EFH70593.1"/>
    </source>
</evidence>
<evidence type="ECO:0000256" key="5">
    <source>
        <dbReference type="ARBA" id="ARBA00023136"/>
    </source>
</evidence>
<dbReference type="SUPFAM" id="SSF52058">
    <property type="entry name" value="L domain-like"/>
    <property type="match status" value="1"/>
</dbReference>
<sequence>MRTGIVPDNPRGFVDFGWIPDDPSLEFFVYLYFTELQQPSSNSAETREFVILLNGKAFGGPLSLNYFQTLALITPNPLKAQSFQFSLRQTQSSSLPPLINAMETYFTKKLPQSSTDQNDRKLSHSSAFPFQLLALCNRNLSSAGLTGEITSDISRLSQLQLLDLSNNNLTGPVPAFLVQLQFLRVLHLANNQLSGPLPSSLIERLESFSINGNPSICSTNACEEVERLTGQLQLRVMDRHYRGEIPVQCVHLCSEEKSGFQQDHLYRE</sequence>
<evidence type="ECO:0000256" key="2">
    <source>
        <dbReference type="ARBA" id="ARBA00022692"/>
    </source>
</evidence>
<name>D7KIK3_ARALL</name>
<dbReference type="PRINTS" id="PR00019">
    <property type="entry name" value="LEURICHRPT"/>
</dbReference>
<dbReference type="PANTHER" id="PTHR45631:SF205">
    <property type="entry name" value="LEUCINE-RICH REPEAT PROTEIN KINASE FAMILY PROTEIN"/>
    <property type="match status" value="1"/>
</dbReference>
<dbReference type="Proteomes" id="UP000008694">
    <property type="component" value="Unassembled WGS sequence"/>
</dbReference>
<dbReference type="Gramene" id="fgenesh1_pg.C_scaffold_1003899">
    <property type="protein sequence ID" value="fgenesh1_pg.C_scaffold_1003899"/>
    <property type="gene ID" value="fgenesh1_pg.C_scaffold_1003899"/>
</dbReference>
<evidence type="ECO:0000256" key="1">
    <source>
        <dbReference type="ARBA" id="ARBA00004167"/>
    </source>
</evidence>